<dbReference type="RefSeq" id="WP_072285802.1">
    <property type="nucleotide sequence ID" value="NZ_CP015455.1"/>
</dbReference>
<proteinExistence type="predicted"/>
<keyword evidence="3" id="KW-1185">Reference proteome</keyword>
<dbReference type="InterPro" id="IPR009649">
    <property type="entry name" value="TraU"/>
</dbReference>
<dbReference type="PROSITE" id="PS51257">
    <property type="entry name" value="PROKAR_LIPOPROTEIN"/>
    <property type="match status" value="1"/>
</dbReference>
<protein>
    <submittedName>
        <fullName evidence="2">Conjugal transfer protein TraU</fullName>
    </submittedName>
</protein>
<dbReference type="KEGG" id="pace:A6070_10945"/>
<dbReference type="Pfam" id="PF06834">
    <property type="entry name" value="TraU"/>
    <property type="match status" value="1"/>
</dbReference>
<evidence type="ECO:0000313" key="2">
    <source>
        <dbReference type="EMBL" id="APG23986.1"/>
    </source>
</evidence>
<reference evidence="2 3" key="1">
    <citation type="journal article" date="2017" name="Genome Announc.">
        <title>Complete Genome Sequences of Two Acetylene-Fermenting Pelobacter acetylenicus Strains.</title>
        <authorList>
            <person name="Sutton J.M."/>
            <person name="Baesman S.M."/>
            <person name="Fierst J.L."/>
            <person name="Poret-Peterson A.T."/>
            <person name="Oremland R.S."/>
            <person name="Dunlap D.S."/>
            <person name="Akob D.M."/>
        </authorList>
    </citation>
    <scope>NUCLEOTIDE SEQUENCE [LARGE SCALE GENOMIC DNA]</scope>
    <source>
        <strain evidence="2 3">DSM 3247</strain>
    </source>
</reference>
<dbReference type="AlphaFoldDB" id="A0A1L3GDG9"/>
<gene>
    <name evidence="2" type="ORF">A7E75_02325</name>
</gene>
<sequence>MRFRSSRYLVQGLALLACLGLPWTSVAKCTGRPINPVTDICWQCIFPVQMGGRLTMGNFQGDEPPEDMSPPVCACLNGGSLTIGVTVSFYEPARMIETVSDAYCFPSLGASISNPQPGLLSGSTDGMDLTGGTQTFQQAHYYILPVFSMMDLFFDLPCLEQEGFDLAYMTEIDPLWSNDSLAFLINPEALLFANPASQLSCIPDSTAAALGYPLDSLFWCMGSWGSAYPLTGTIADRNPITANAGLAARMLFKLGREMLLWDTGSNACGAVMSPIWRKSHYRLQIARPVRGSDCVPIGRSDLLWGSGKNPPGGAGANSESNFLWVLTRKNKCCVGYSP</sequence>
<dbReference type="Proteomes" id="UP000182264">
    <property type="component" value="Chromosome"/>
</dbReference>
<evidence type="ECO:0000256" key="1">
    <source>
        <dbReference type="SAM" id="SignalP"/>
    </source>
</evidence>
<evidence type="ECO:0000313" key="3">
    <source>
        <dbReference type="Proteomes" id="UP000182264"/>
    </source>
</evidence>
<accession>A0A1L3GDG9</accession>
<feature type="signal peptide" evidence="1">
    <location>
        <begin position="1"/>
        <end position="27"/>
    </location>
</feature>
<keyword evidence="1" id="KW-0732">Signal</keyword>
<feature type="chain" id="PRO_5012114556" evidence="1">
    <location>
        <begin position="28"/>
        <end position="338"/>
    </location>
</feature>
<name>A0A1L3GDG9_SYNAC</name>
<dbReference type="EMBL" id="CP015518">
    <property type="protein sequence ID" value="APG23986.1"/>
    <property type="molecule type" value="Genomic_DNA"/>
</dbReference>
<organism evidence="2 3">
    <name type="scientific">Syntrophotalea acetylenica</name>
    <name type="common">Pelobacter acetylenicus</name>
    <dbReference type="NCBI Taxonomy" id="29542"/>
    <lineage>
        <taxon>Bacteria</taxon>
        <taxon>Pseudomonadati</taxon>
        <taxon>Thermodesulfobacteriota</taxon>
        <taxon>Desulfuromonadia</taxon>
        <taxon>Desulfuromonadales</taxon>
        <taxon>Syntrophotaleaceae</taxon>
        <taxon>Syntrophotalea</taxon>
    </lineage>
</organism>
<dbReference type="STRING" id="29542.A6070_10945"/>